<sequence length="93" mass="10338">MTTPPDIRHQPDRRRFTTTVEGHEAELEYRIDGGVMDITHVVVPDQVGGRGIASQLTLAAFEQARADGLNVRPTCPYAAAWAERHPEFNQLLA</sequence>
<reference evidence="2 3" key="1">
    <citation type="journal article" date="2016" name="Int. J. Syst. Evol. Microbiol.">
        <title>Lysobacter erysipheiresistens sp. nov., an antagonist of powdery mildew, isolated from tobacco-cultivated soil.</title>
        <authorList>
            <person name="Xie B."/>
            <person name="Li T."/>
            <person name="Lin X."/>
            <person name="Wang C.J."/>
            <person name="Chen Y.J."/>
            <person name="Liu W.J."/>
            <person name="Zhao Z.W."/>
        </authorList>
    </citation>
    <scope>NUCLEOTIDE SEQUENCE [LARGE SCALE GENOMIC DNA]</scope>
    <source>
        <strain evidence="2 3">RS-LYSO-3</strain>
    </source>
</reference>
<dbReference type="PANTHER" id="PTHR31435">
    <property type="entry name" value="PROTEIN NATD1"/>
    <property type="match status" value="1"/>
</dbReference>
<organism evidence="2 3">
    <name type="scientific">Novilysobacter erysipheiresistens</name>
    <dbReference type="NCBI Taxonomy" id="1749332"/>
    <lineage>
        <taxon>Bacteria</taxon>
        <taxon>Pseudomonadati</taxon>
        <taxon>Pseudomonadota</taxon>
        <taxon>Gammaproteobacteria</taxon>
        <taxon>Lysobacterales</taxon>
        <taxon>Lysobacteraceae</taxon>
        <taxon>Novilysobacter</taxon>
    </lineage>
</organism>
<keyword evidence="3" id="KW-1185">Reference proteome</keyword>
<proteinExistence type="predicted"/>
<dbReference type="PROSITE" id="PS51729">
    <property type="entry name" value="GNAT_YJDJ"/>
    <property type="match status" value="1"/>
</dbReference>
<accession>A0ABU7Z0Z9</accession>
<dbReference type="SUPFAM" id="SSF55729">
    <property type="entry name" value="Acyl-CoA N-acyltransferases (Nat)"/>
    <property type="match status" value="1"/>
</dbReference>
<dbReference type="Pfam" id="PF14542">
    <property type="entry name" value="Acetyltransf_CG"/>
    <property type="match status" value="1"/>
</dbReference>
<name>A0ABU7Z0Z9_9GAMM</name>
<evidence type="ECO:0000259" key="1">
    <source>
        <dbReference type="PROSITE" id="PS51729"/>
    </source>
</evidence>
<dbReference type="Gene3D" id="3.40.630.30">
    <property type="match status" value="1"/>
</dbReference>
<dbReference type="InterPro" id="IPR031165">
    <property type="entry name" value="GNAT_YJDJ"/>
</dbReference>
<evidence type="ECO:0000313" key="3">
    <source>
        <dbReference type="Proteomes" id="UP001355056"/>
    </source>
</evidence>
<gene>
    <name evidence="2" type="ORF">SNE34_12620</name>
</gene>
<dbReference type="EC" id="2.3.1.-" evidence="2"/>
<comment type="caution">
    <text evidence="2">The sequence shown here is derived from an EMBL/GenBank/DDBJ whole genome shotgun (WGS) entry which is preliminary data.</text>
</comment>
<protein>
    <submittedName>
        <fullName evidence="2">GNAT family N-acetyltransferase</fullName>
        <ecNumber evidence="2">2.3.1.-</ecNumber>
    </submittedName>
</protein>
<feature type="domain" description="N-acetyltransferase" evidence="1">
    <location>
        <begin position="8"/>
        <end position="93"/>
    </location>
</feature>
<dbReference type="InterPro" id="IPR016181">
    <property type="entry name" value="Acyl_CoA_acyltransferase"/>
</dbReference>
<dbReference type="InterPro" id="IPR045057">
    <property type="entry name" value="Gcn5-rel_NAT"/>
</dbReference>
<dbReference type="Proteomes" id="UP001355056">
    <property type="component" value="Unassembled WGS sequence"/>
</dbReference>
<dbReference type="EMBL" id="JAXGFP010000006">
    <property type="protein sequence ID" value="MEG3184849.1"/>
    <property type="molecule type" value="Genomic_DNA"/>
</dbReference>
<dbReference type="GO" id="GO:0016746">
    <property type="term" value="F:acyltransferase activity"/>
    <property type="evidence" value="ECO:0007669"/>
    <property type="project" value="UniProtKB-KW"/>
</dbReference>
<evidence type="ECO:0000313" key="2">
    <source>
        <dbReference type="EMBL" id="MEG3184849.1"/>
    </source>
</evidence>
<dbReference type="PANTHER" id="PTHR31435:SF9">
    <property type="entry name" value="PROTEIN NATD1"/>
    <property type="match status" value="1"/>
</dbReference>
<dbReference type="RefSeq" id="WP_332617750.1">
    <property type="nucleotide sequence ID" value="NZ_JAXGFP010000006.1"/>
</dbReference>
<keyword evidence="2" id="KW-0808">Transferase</keyword>
<keyword evidence="2" id="KW-0012">Acyltransferase</keyword>